<feature type="transmembrane region" description="Helical" evidence="7">
    <location>
        <begin position="216"/>
        <end position="238"/>
    </location>
</feature>
<dbReference type="InterPro" id="IPR020846">
    <property type="entry name" value="MFS_dom"/>
</dbReference>
<dbReference type="OrthoDB" id="9812221at2"/>
<comment type="subcellular location">
    <subcellularLocation>
        <location evidence="1">Cell membrane</location>
        <topology evidence="1">Multi-pass membrane protein</topology>
    </subcellularLocation>
</comment>
<name>A0A4Y6PRA4_PERCE</name>
<dbReference type="PANTHER" id="PTHR43124:SF3">
    <property type="entry name" value="CHLORAMPHENICOL EFFLUX PUMP RV0191"/>
    <property type="match status" value="1"/>
</dbReference>
<keyword evidence="6 7" id="KW-0472">Membrane</keyword>
<dbReference type="Proteomes" id="UP000315995">
    <property type="component" value="Chromosome"/>
</dbReference>
<feature type="transmembrane region" description="Helical" evidence="7">
    <location>
        <begin position="373"/>
        <end position="391"/>
    </location>
</feature>
<dbReference type="Pfam" id="PF07690">
    <property type="entry name" value="MFS_1"/>
    <property type="match status" value="1"/>
</dbReference>
<dbReference type="GO" id="GO:0005886">
    <property type="term" value="C:plasma membrane"/>
    <property type="evidence" value="ECO:0007669"/>
    <property type="project" value="UniProtKB-SubCell"/>
</dbReference>
<feature type="transmembrane region" description="Helical" evidence="7">
    <location>
        <begin position="114"/>
        <end position="134"/>
    </location>
</feature>
<feature type="transmembrane region" description="Helical" evidence="7">
    <location>
        <begin position="250"/>
        <end position="271"/>
    </location>
</feature>
<feature type="transmembrane region" description="Helical" evidence="7">
    <location>
        <begin position="83"/>
        <end position="102"/>
    </location>
</feature>
<dbReference type="PRINTS" id="PR01035">
    <property type="entry name" value="TCRTETA"/>
</dbReference>
<feature type="transmembrane region" description="Helical" evidence="7">
    <location>
        <begin position="172"/>
        <end position="189"/>
    </location>
</feature>
<feature type="transmembrane region" description="Helical" evidence="7">
    <location>
        <begin position="59"/>
        <end position="76"/>
    </location>
</feature>
<dbReference type="InterPro" id="IPR005829">
    <property type="entry name" value="Sugar_transporter_CS"/>
</dbReference>
<evidence type="ECO:0000313" key="9">
    <source>
        <dbReference type="EMBL" id="QDG50753.1"/>
    </source>
</evidence>
<proteinExistence type="inferred from homology"/>
<comment type="similarity">
    <text evidence="2">Belongs to the major facilitator superfamily. TCR/Tet family.</text>
</comment>
<reference evidence="9 10" key="1">
    <citation type="submission" date="2019-06" db="EMBL/GenBank/DDBJ databases">
        <title>Persicimonas caeni gen. nov., sp. nov., a predatory bacterium isolated from solar saltern.</title>
        <authorList>
            <person name="Wang S."/>
        </authorList>
    </citation>
    <scope>NUCLEOTIDE SEQUENCE [LARGE SCALE GENOMIC DNA]</scope>
    <source>
        <strain evidence="9 10">YN101</strain>
    </source>
</reference>
<gene>
    <name evidence="9" type="ORF">FIV42_08420</name>
</gene>
<dbReference type="PROSITE" id="PS00216">
    <property type="entry name" value="SUGAR_TRANSPORT_1"/>
    <property type="match status" value="1"/>
</dbReference>
<feature type="transmembrane region" description="Helical" evidence="7">
    <location>
        <begin position="146"/>
        <end position="166"/>
    </location>
</feature>
<evidence type="ECO:0000313" key="10">
    <source>
        <dbReference type="Proteomes" id="UP000315995"/>
    </source>
</evidence>
<dbReference type="InterPro" id="IPR050189">
    <property type="entry name" value="MFS_Efflux_Transporters"/>
</dbReference>
<keyword evidence="4 7" id="KW-0812">Transmembrane</keyword>
<dbReference type="AlphaFoldDB" id="A0A4Y6PRA4"/>
<keyword evidence="3" id="KW-1003">Cell membrane</keyword>
<accession>A0A5B8Y2X3</accession>
<dbReference type="GO" id="GO:0022857">
    <property type="term" value="F:transmembrane transporter activity"/>
    <property type="evidence" value="ECO:0007669"/>
    <property type="project" value="InterPro"/>
</dbReference>
<evidence type="ECO:0000256" key="6">
    <source>
        <dbReference type="ARBA" id="ARBA00023136"/>
    </source>
</evidence>
<protein>
    <submittedName>
        <fullName evidence="9">MFS transporter</fullName>
    </submittedName>
</protein>
<accession>A0A4Y6PRA4</accession>
<dbReference type="EMBL" id="CP041186">
    <property type="protein sequence ID" value="QDG50753.1"/>
    <property type="molecule type" value="Genomic_DNA"/>
</dbReference>
<feature type="transmembrane region" description="Helical" evidence="7">
    <location>
        <begin position="283"/>
        <end position="301"/>
    </location>
</feature>
<dbReference type="SUPFAM" id="SSF103473">
    <property type="entry name" value="MFS general substrate transporter"/>
    <property type="match status" value="1"/>
</dbReference>
<feature type="transmembrane region" description="Helical" evidence="7">
    <location>
        <begin position="20"/>
        <end position="39"/>
    </location>
</feature>
<dbReference type="CDD" id="cd17474">
    <property type="entry name" value="MFS_YfmO_like"/>
    <property type="match status" value="1"/>
</dbReference>
<sequence>MTREAKPAGRRVLKDPRLHIIFGITLSAVMGVSSITPVFPKVAEALDVAPEQTGLLITFYYLSGVILTPVLGFLSDRIGRKRILVPSLFLFGVAGTACAFARDFELLLGLRLLQGMGAASLGALNLTLIGDIFAGNERTAAMGYNASVLSIGTAAYPAIGGALAMLGWHYPFALPIVAIPVGLFVLFRLDNPEPEVNAHFKEYLAQVTRGLKNRQVVGIFLVSFAVFAILFGPYLTFVPLLLDDRFAIDSFAIGLVISSASITTFLVSANLEALTRRFSATGLIYASIVLYVAAMAMLPYMPSAWWMVVPSLVYGAAQGLNIPSVQTLLAGLAPIEYRGAFMALNGTVYRIGQTTGPVAAGVLYAAWSYEGVFWGAAGLAALLVVVVAATLRE</sequence>
<keyword evidence="10" id="KW-1185">Reference proteome</keyword>
<dbReference type="PROSITE" id="PS50850">
    <property type="entry name" value="MFS"/>
    <property type="match status" value="1"/>
</dbReference>
<evidence type="ECO:0000256" key="4">
    <source>
        <dbReference type="ARBA" id="ARBA00022692"/>
    </source>
</evidence>
<evidence type="ECO:0000259" key="8">
    <source>
        <dbReference type="PROSITE" id="PS50850"/>
    </source>
</evidence>
<evidence type="ECO:0000256" key="5">
    <source>
        <dbReference type="ARBA" id="ARBA00022989"/>
    </source>
</evidence>
<dbReference type="RefSeq" id="WP_141197245.1">
    <property type="nucleotide sequence ID" value="NZ_CP041186.1"/>
</dbReference>
<evidence type="ECO:0000256" key="7">
    <source>
        <dbReference type="SAM" id="Phobius"/>
    </source>
</evidence>
<dbReference type="Gene3D" id="1.20.1250.20">
    <property type="entry name" value="MFS general substrate transporter like domains"/>
    <property type="match status" value="1"/>
</dbReference>
<dbReference type="InterPro" id="IPR001958">
    <property type="entry name" value="Tet-R_TetA/multi-R_MdtG-like"/>
</dbReference>
<evidence type="ECO:0000256" key="1">
    <source>
        <dbReference type="ARBA" id="ARBA00004651"/>
    </source>
</evidence>
<dbReference type="InterPro" id="IPR011701">
    <property type="entry name" value="MFS"/>
</dbReference>
<dbReference type="PANTHER" id="PTHR43124">
    <property type="entry name" value="PURINE EFFLUX PUMP PBUE"/>
    <property type="match status" value="1"/>
</dbReference>
<organism evidence="9 10">
    <name type="scientific">Persicimonas caeni</name>
    <dbReference type="NCBI Taxonomy" id="2292766"/>
    <lineage>
        <taxon>Bacteria</taxon>
        <taxon>Deltaproteobacteria</taxon>
        <taxon>Bradymonadales</taxon>
        <taxon>Bradymonadaceae</taxon>
        <taxon>Persicimonas</taxon>
    </lineage>
</organism>
<evidence type="ECO:0000256" key="3">
    <source>
        <dbReference type="ARBA" id="ARBA00022475"/>
    </source>
</evidence>
<keyword evidence="5 7" id="KW-1133">Transmembrane helix</keyword>
<dbReference type="InterPro" id="IPR036259">
    <property type="entry name" value="MFS_trans_sf"/>
</dbReference>
<evidence type="ECO:0000256" key="2">
    <source>
        <dbReference type="ARBA" id="ARBA00007520"/>
    </source>
</evidence>
<feature type="domain" description="Major facilitator superfamily (MFS) profile" evidence="8">
    <location>
        <begin position="17"/>
        <end position="393"/>
    </location>
</feature>